<evidence type="ECO:0000256" key="4">
    <source>
        <dbReference type="ARBA" id="ARBA00022691"/>
    </source>
</evidence>
<feature type="binding site" evidence="6">
    <location>
        <position position="323"/>
    </location>
    <ligand>
        <name>S-adenosyl-L-methionine</name>
        <dbReference type="ChEBI" id="CHEBI:59789"/>
    </ligand>
</feature>
<dbReference type="Gene3D" id="3.40.50.150">
    <property type="entry name" value="Vaccinia Virus protein VP39"/>
    <property type="match status" value="1"/>
</dbReference>
<feature type="active site" description="Nucleophile" evidence="6">
    <location>
        <position position="376"/>
    </location>
</feature>
<feature type="binding site" evidence="6">
    <location>
        <position position="282"/>
    </location>
    <ligand>
        <name>S-adenosyl-L-methionine</name>
        <dbReference type="ChEBI" id="CHEBI:59789"/>
    </ligand>
</feature>
<dbReference type="InterPro" id="IPR035926">
    <property type="entry name" value="NusB-like_sf"/>
</dbReference>
<evidence type="ECO:0000256" key="2">
    <source>
        <dbReference type="ARBA" id="ARBA00022603"/>
    </source>
</evidence>
<feature type="domain" description="SAM-dependent MTase RsmB/NOP-type" evidence="7">
    <location>
        <begin position="153"/>
        <end position="445"/>
    </location>
</feature>
<reference evidence="8 9" key="1">
    <citation type="submission" date="2024-04" db="EMBL/GenBank/DDBJ databases">
        <title>A novel species isolated from cricket.</title>
        <authorList>
            <person name="Wang H.-C."/>
        </authorList>
    </citation>
    <scope>NUCLEOTIDE SEQUENCE [LARGE SCALE GENOMIC DNA]</scope>
    <source>
        <strain evidence="8 9">WL0021</strain>
    </source>
</reference>
<dbReference type="InterPro" id="IPR029063">
    <property type="entry name" value="SAM-dependent_MTases_sf"/>
</dbReference>
<dbReference type="EMBL" id="JBBYXI010000001">
    <property type="protein sequence ID" value="MEN3929511.1"/>
    <property type="molecule type" value="Genomic_DNA"/>
</dbReference>
<evidence type="ECO:0000256" key="6">
    <source>
        <dbReference type="PROSITE-ProRule" id="PRU01023"/>
    </source>
</evidence>
<dbReference type="Gene3D" id="1.10.940.10">
    <property type="entry name" value="NusB-like"/>
    <property type="match status" value="1"/>
</dbReference>
<sequence length="447" mass="49067">MKPMHKKSNSGSDKNLKNIAGFATREVAADAFLQVLKSRATLEDVLEPLKREAGLDDRDSALAKAIATTALRRYGSLKHFIYQRLDQKHLAFARLEAILITAAAQILHMDVPDRAAVDLAVRLARADKTLRGFSGLTNAVLRRIAKERNEIAEQDDPLLDVPQWLQERWLRFYGAEKLQAIAAGHRAGASVDISVKSDAAGWAKRLDASQLVTGSLRLGHKTAVTELEGFQEGEWWIQDAAAALPVRLLAPVQGERIADLCAAPGGKTAQIAATGAEVIAIDRSAPRLKRLRENMDRLGFQVDVRVKDILNLEDETFDAILLDAPCSATGTLRRHPEIAWTKAEDDIAKLVELQGKLLEKSAGMLKVGGRLIYCTCSLEAEEGENRIEAFLAANRNFKRIPVTPEEISLPDAVNANGDMRTLPYMDVGENLKGLDGFFAARLQKVAE</sequence>
<dbReference type="SUPFAM" id="SSF48013">
    <property type="entry name" value="NusB-like"/>
    <property type="match status" value="1"/>
</dbReference>
<comment type="caution">
    <text evidence="8">The sequence shown here is derived from an EMBL/GenBank/DDBJ whole genome shotgun (WGS) entry which is preliminary data.</text>
</comment>
<organism evidence="8 9">
    <name type="scientific">Hohaiivirga grylli</name>
    <dbReference type="NCBI Taxonomy" id="3133970"/>
    <lineage>
        <taxon>Bacteria</taxon>
        <taxon>Pseudomonadati</taxon>
        <taxon>Pseudomonadota</taxon>
        <taxon>Alphaproteobacteria</taxon>
        <taxon>Hyphomicrobiales</taxon>
        <taxon>Methylobacteriaceae</taxon>
        <taxon>Hohaiivirga</taxon>
    </lineage>
</organism>
<evidence type="ECO:0000256" key="3">
    <source>
        <dbReference type="ARBA" id="ARBA00022679"/>
    </source>
</evidence>
<protein>
    <submittedName>
        <fullName evidence="8">Transcription antitermination factor NusB</fullName>
    </submittedName>
</protein>
<evidence type="ECO:0000259" key="7">
    <source>
        <dbReference type="PROSITE" id="PS51686"/>
    </source>
</evidence>
<evidence type="ECO:0000313" key="8">
    <source>
        <dbReference type="EMBL" id="MEN3929511.1"/>
    </source>
</evidence>
<accession>A0ABV0BHB0</accession>
<dbReference type="InterPro" id="IPR023267">
    <property type="entry name" value="RCMT"/>
</dbReference>
<dbReference type="Pfam" id="PF01029">
    <property type="entry name" value="NusB"/>
    <property type="match status" value="1"/>
</dbReference>
<keyword evidence="4 6" id="KW-0949">S-adenosyl-L-methionine</keyword>
<evidence type="ECO:0000313" key="9">
    <source>
        <dbReference type="Proteomes" id="UP001418637"/>
    </source>
</evidence>
<dbReference type="PANTHER" id="PTHR22807">
    <property type="entry name" value="NOP2 YEAST -RELATED NOL1/NOP2/FMU SUN DOMAIN-CONTAINING"/>
    <property type="match status" value="1"/>
</dbReference>
<dbReference type="Pfam" id="PF01189">
    <property type="entry name" value="Methyltr_RsmB-F"/>
    <property type="match status" value="1"/>
</dbReference>
<dbReference type="PRINTS" id="PR02008">
    <property type="entry name" value="RCMTFAMILY"/>
</dbReference>
<name>A0ABV0BHB0_9HYPH</name>
<dbReference type="RefSeq" id="WP_346335511.1">
    <property type="nucleotide sequence ID" value="NZ_JBBYXI010000001.1"/>
</dbReference>
<dbReference type="PROSITE" id="PS01153">
    <property type="entry name" value="NOL1_NOP2_SUN"/>
    <property type="match status" value="1"/>
</dbReference>
<gene>
    <name evidence="8" type="ORF">WJT86_00380</name>
</gene>
<dbReference type="InterPro" id="IPR006027">
    <property type="entry name" value="NusB_RsmB_TIM44"/>
</dbReference>
<keyword evidence="3 6" id="KW-0808">Transferase</keyword>
<dbReference type="CDD" id="cd02440">
    <property type="entry name" value="AdoMet_MTases"/>
    <property type="match status" value="1"/>
</dbReference>
<dbReference type="PANTHER" id="PTHR22807:SF61">
    <property type="entry name" value="NOL1_NOP2_SUN FAMILY PROTEIN _ ANTITERMINATION NUSB DOMAIN-CONTAINING PROTEIN"/>
    <property type="match status" value="1"/>
</dbReference>
<dbReference type="InterPro" id="IPR018314">
    <property type="entry name" value="RsmB/NOL1/NOP2-like_CS"/>
</dbReference>
<dbReference type="SUPFAM" id="SSF53335">
    <property type="entry name" value="S-adenosyl-L-methionine-dependent methyltransferases"/>
    <property type="match status" value="1"/>
</dbReference>
<dbReference type="InterPro" id="IPR001678">
    <property type="entry name" value="MeTrfase_RsmB-F_NOP2_dom"/>
</dbReference>
<feature type="binding site" evidence="6">
    <location>
        <begin position="261"/>
        <end position="267"/>
    </location>
    <ligand>
        <name>S-adenosyl-L-methionine</name>
        <dbReference type="ChEBI" id="CHEBI:59789"/>
    </ligand>
</feature>
<keyword evidence="9" id="KW-1185">Reference proteome</keyword>
<dbReference type="Proteomes" id="UP001418637">
    <property type="component" value="Unassembled WGS sequence"/>
</dbReference>
<proteinExistence type="inferred from homology"/>
<comment type="caution">
    <text evidence="6">Lacks conserved residue(s) required for the propagation of feature annotation.</text>
</comment>
<dbReference type="PROSITE" id="PS51686">
    <property type="entry name" value="SAM_MT_RSMB_NOP"/>
    <property type="match status" value="1"/>
</dbReference>
<evidence type="ECO:0000256" key="1">
    <source>
        <dbReference type="ARBA" id="ARBA00007494"/>
    </source>
</evidence>
<keyword evidence="2 6" id="KW-0489">Methyltransferase</keyword>
<comment type="similarity">
    <text evidence="1 6">Belongs to the class I-like SAM-binding methyltransferase superfamily. RsmB/NOP family.</text>
</comment>
<dbReference type="InterPro" id="IPR049560">
    <property type="entry name" value="MeTrfase_RsmB-F_NOP2_cat"/>
</dbReference>
<evidence type="ECO:0000256" key="5">
    <source>
        <dbReference type="ARBA" id="ARBA00022884"/>
    </source>
</evidence>
<keyword evidence="5 6" id="KW-0694">RNA-binding</keyword>